<reference evidence="2" key="1">
    <citation type="journal article" date="2019" name="Int. J. Syst. Evol. Microbiol.">
        <title>The Global Catalogue of Microorganisms (GCM) 10K type strain sequencing project: providing services to taxonomists for standard genome sequencing and annotation.</title>
        <authorList>
            <consortium name="The Broad Institute Genomics Platform"/>
            <consortium name="The Broad Institute Genome Sequencing Center for Infectious Disease"/>
            <person name="Wu L."/>
            <person name="Ma J."/>
        </authorList>
    </citation>
    <scope>NUCLEOTIDE SEQUENCE [LARGE SCALE GENOMIC DNA]</scope>
    <source>
        <strain evidence="2">JCM 6485</strain>
    </source>
</reference>
<comment type="caution">
    <text evidence="1">The sequence shown here is derived from an EMBL/GenBank/DDBJ whole genome shotgun (WGS) entry which is preliminary data.</text>
</comment>
<dbReference type="EMBL" id="BAAACO010000001">
    <property type="protein sequence ID" value="GAA0857761.1"/>
    <property type="molecule type" value="Genomic_DNA"/>
</dbReference>
<keyword evidence="2" id="KW-1185">Reference proteome</keyword>
<dbReference type="RefSeq" id="WP_346025943.1">
    <property type="nucleotide sequence ID" value="NZ_BAAACO010000001.1"/>
</dbReference>
<protein>
    <submittedName>
        <fullName evidence="1">Uncharacterized protein</fullName>
    </submittedName>
</protein>
<evidence type="ECO:0000313" key="2">
    <source>
        <dbReference type="Proteomes" id="UP001501764"/>
    </source>
</evidence>
<evidence type="ECO:0000313" key="1">
    <source>
        <dbReference type="EMBL" id="GAA0857761.1"/>
    </source>
</evidence>
<gene>
    <name evidence="1" type="ORF">GCM10008916_12780</name>
</gene>
<accession>A0ABP3WZU9</accession>
<dbReference type="Proteomes" id="UP001501764">
    <property type="component" value="Unassembled WGS sequence"/>
</dbReference>
<organism evidence="1 2">
    <name type="scientific">Clostridium nitritogenes</name>
    <dbReference type="NCBI Taxonomy" id="83340"/>
    <lineage>
        <taxon>Bacteria</taxon>
        <taxon>Bacillati</taxon>
        <taxon>Bacillota</taxon>
        <taxon>Clostridia</taxon>
        <taxon>Eubacteriales</taxon>
        <taxon>Clostridiaceae</taxon>
        <taxon>Clostridium</taxon>
    </lineage>
</organism>
<name>A0ABP3WZU9_9CLOT</name>
<proteinExistence type="predicted"/>
<sequence length="55" mass="6726">MSKMNFLNNSNKNIGKVKINDYKIWLQKKGLEDTLEHYYEWVDNMDCIKLIREFI</sequence>